<dbReference type="SUPFAM" id="SSF53067">
    <property type="entry name" value="Actin-like ATPase domain"/>
    <property type="match status" value="1"/>
</dbReference>
<dbReference type="InterPro" id="IPR043129">
    <property type="entry name" value="ATPase_NBD"/>
</dbReference>
<dbReference type="PANTHER" id="PTHR18964">
    <property type="entry name" value="ROK (REPRESSOR, ORF, KINASE) FAMILY"/>
    <property type="match status" value="1"/>
</dbReference>
<dbReference type="EC" id="2.7.1.2" evidence="2"/>
<protein>
    <submittedName>
        <fullName evidence="2">Glucokinase</fullName>
        <ecNumber evidence="2">2.7.1.2</ecNumber>
    </submittedName>
</protein>
<dbReference type="EMBL" id="JAVIZA010000001">
    <property type="protein sequence ID" value="MDR6167240.1"/>
    <property type="molecule type" value="Genomic_DNA"/>
</dbReference>
<proteinExistence type="inferred from homology"/>
<name>A0ABU1I024_9MICO</name>
<comment type="similarity">
    <text evidence="1">Belongs to the ROK (NagC/XylR) family.</text>
</comment>
<dbReference type="InterPro" id="IPR000600">
    <property type="entry name" value="ROK"/>
</dbReference>
<keyword evidence="2" id="KW-0808">Transferase</keyword>
<evidence type="ECO:0000313" key="3">
    <source>
        <dbReference type="Proteomes" id="UP001260188"/>
    </source>
</evidence>
<comment type="caution">
    <text evidence="2">The sequence shown here is derived from an EMBL/GenBank/DDBJ whole genome shotgun (WGS) entry which is preliminary data.</text>
</comment>
<sequence>MTLRIGVDVGGTKILAVSVDDDGGEIARRRRPTGWGGDAVADGIAAVVTDLAGAAPEVAVGVGVPGQIRPGSGVVEHALNLGVDRYDLAGAVAARIGVRPAIDNDVRYAAVGAQALRPAGGSLAYLNLGTGVAAGIVDETGPRRGGRGAAGEIGHIPIDPNGPRCRCGQRGCIEAFSGGGAVAERWGGSAPLPMLAVFDAADAGDERAAGIRADVVRGVEAAVRLLVLTTDVDAVVLGGGVSALGDRLLVPVRAALAASAGASPFLRSLRLDERVELVPRDVPVGALGAAVQAQASGSRCSVLSGASGSAAASEAVSQRASAISAAALTDAGSSVTANVSAITRKPGSFAASDSNRPR</sequence>
<dbReference type="GO" id="GO:0004340">
    <property type="term" value="F:glucokinase activity"/>
    <property type="evidence" value="ECO:0007669"/>
    <property type="project" value="UniProtKB-EC"/>
</dbReference>
<dbReference type="PANTHER" id="PTHR18964:SF149">
    <property type="entry name" value="BIFUNCTIONAL UDP-N-ACETYLGLUCOSAMINE 2-EPIMERASE_N-ACETYLMANNOSAMINE KINASE"/>
    <property type="match status" value="1"/>
</dbReference>
<evidence type="ECO:0000313" key="2">
    <source>
        <dbReference type="EMBL" id="MDR6167240.1"/>
    </source>
</evidence>
<accession>A0ABU1I024</accession>
<dbReference type="Gene3D" id="3.30.420.40">
    <property type="match status" value="2"/>
</dbReference>
<keyword evidence="3" id="KW-1185">Reference proteome</keyword>
<reference evidence="2 3" key="1">
    <citation type="submission" date="2023-08" db="EMBL/GenBank/DDBJ databases">
        <title>Functional and genomic diversity of the sorghum phyllosphere microbiome.</title>
        <authorList>
            <person name="Shade A."/>
        </authorList>
    </citation>
    <scope>NUCLEOTIDE SEQUENCE [LARGE SCALE GENOMIC DNA]</scope>
    <source>
        <strain evidence="2 3">SORGH_AS_0919</strain>
    </source>
</reference>
<evidence type="ECO:0000256" key="1">
    <source>
        <dbReference type="ARBA" id="ARBA00006479"/>
    </source>
</evidence>
<gene>
    <name evidence="2" type="ORF">QE367_001444</name>
</gene>
<organism evidence="2 3">
    <name type="scientific">Microbacterium paludicola</name>
    <dbReference type="NCBI Taxonomy" id="300019"/>
    <lineage>
        <taxon>Bacteria</taxon>
        <taxon>Bacillati</taxon>
        <taxon>Actinomycetota</taxon>
        <taxon>Actinomycetes</taxon>
        <taxon>Micrococcales</taxon>
        <taxon>Microbacteriaceae</taxon>
        <taxon>Microbacterium</taxon>
    </lineage>
</organism>
<dbReference type="Pfam" id="PF00480">
    <property type="entry name" value="ROK"/>
    <property type="match status" value="1"/>
</dbReference>
<dbReference type="Proteomes" id="UP001260188">
    <property type="component" value="Unassembled WGS sequence"/>
</dbReference>